<keyword evidence="5" id="KW-0472">Membrane</keyword>
<dbReference type="EMBL" id="JU980379">
    <property type="protein sequence ID" value="AFJ69442.1"/>
    <property type="molecule type" value="mRNA"/>
</dbReference>
<evidence type="ECO:0000313" key="9">
    <source>
        <dbReference type="EMBL" id="AFJ69442.1"/>
    </source>
</evidence>
<evidence type="ECO:0000256" key="1">
    <source>
        <dbReference type="ARBA" id="ARBA00004141"/>
    </source>
</evidence>
<name>I2CRA9_NANGC</name>
<dbReference type="InterPro" id="IPR039542">
    <property type="entry name" value="Erv_N"/>
</dbReference>
<proteinExistence type="evidence at transcript level"/>
<dbReference type="InterPro" id="IPR012936">
    <property type="entry name" value="Erv_C"/>
</dbReference>
<evidence type="ECO:0000256" key="2">
    <source>
        <dbReference type="ARBA" id="ARBA00005648"/>
    </source>
</evidence>
<keyword evidence="4" id="KW-1133">Transmembrane helix</keyword>
<keyword evidence="3" id="KW-0812">Transmembrane</keyword>
<dbReference type="GO" id="GO:0030134">
    <property type="term" value="C:COPII-coated ER to Golgi transport vesicle"/>
    <property type="evidence" value="ECO:0007669"/>
    <property type="project" value="TreeGrafter"/>
</dbReference>
<reference evidence="9" key="1">
    <citation type="journal article" date="2012" name="Bioengineered">
        <title>Additional insights into the genome of the oleaginous model alga Nannochloropsis gaditana.</title>
        <authorList>
            <person name="Jinkerson R.E."/>
            <person name="Radakovits R."/>
            <person name="Posewitz M.C."/>
        </authorList>
    </citation>
    <scope>NUCLEOTIDE SEQUENCE</scope>
    <source>
        <strain evidence="9">CCMP526</strain>
    </source>
</reference>
<feature type="region of interest" description="Disordered" evidence="6">
    <location>
        <begin position="1"/>
        <end position="21"/>
    </location>
</feature>
<dbReference type="Pfam" id="PF13850">
    <property type="entry name" value="ERGIC_N"/>
    <property type="match status" value="1"/>
</dbReference>
<dbReference type="GO" id="GO:0016020">
    <property type="term" value="C:membrane"/>
    <property type="evidence" value="ECO:0007669"/>
    <property type="project" value="UniProtKB-SubCell"/>
</dbReference>
<accession>I2CRA9</accession>
<evidence type="ECO:0000259" key="8">
    <source>
        <dbReference type="Pfam" id="PF13850"/>
    </source>
</evidence>
<comment type="similarity">
    <text evidence="2">Belongs to the ERGIC family.</text>
</comment>
<dbReference type="GO" id="GO:0005783">
    <property type="term" value="C:endoplasmic reticulum"/>
    <property type="evidence" value="ECO:0007669"/>
    <property type="project" value="TreeGrafter"/>
</dbReference>
<evidence type="ECO:0000256" key="6">
    <source>
        <dbReference type="SAM" id="MobiDB-lite"/>
    </source>
</evidence>
<feature type="domain" description="Endoplasmic reticulum vesicle transporter C-terminal" evidence="7">
    <location>
        <begin position="174"/>
        <end position="410"/>
    </location>
</feature>
<protein>
    <submittedName>
        <fullName evidence="9">Endoplasmic reticulum-golgi intermediate compartment protein 3</fullName>
    </submittedName>
</protein>
<gene>
    <name evidence="9" type="ORF">NGATSA_3022000</name>
</gene>
<organism evidence="9">
    <name type="scientific">Nannochloropsis gaditana (strain CCMP526)</name>
    <name type="common">Green microalga</name>
    <name type="synonym">Microchloropsis gaditana</name>
    <dbReference type="NCBI Taxonomy" id="1093141"/>
    <lineage>
        <taxon>Eukaryota</taxon>
        <taxon>Sar</taxon>
        <taxon>Stramenopiles</taxon>
        <taxon>Ochrophyta</taxon>
        <taxon>Eustigmatophyceae</taxon>
        <taxon>Eustigmatales</taxon>
        <taxon>Monodopsidaceae</taxon>
        <taxon>Nannochloropsis</taxon>
    </lineage>
</organism>
<dbReference type="PANTHER" id="PTHR10984">
    <property type="entry name" value="ENDOPLASMIC RETICULUM-GOLGI INTERMEDIATE COMPARTMENT PROTEIN"/>
    <property type="match status" value="1"/>
</dbReference>
<dbReference type="AlphaFoldDB" id="I2CRA9"/>
<evidence type="ECO:0000256" key="3">
    <source>
        <dbReference type="ARBA" id="ARBA00022692"/>
    </source>
</evidence>
<sequence>MTESGMRRRAPMNAGAWGADADKPKAPIASAKVLERMDVFTKFHDEDKIQTSRGASMALFSWVLVLVLLCSEAYEAFLTSRTKEHLVVDTSLGDKLNITLDMTFHALTCADVHVDAMDVAGDNQMQVEHNMLKQRLSSQGERIGFPFLEDPTDFDSKKADALLGAAPWDYCGSCFQARTHTGACCNSCQDLEQAYLTQGLPMGKIKTTAPQCLPGFQAPAPSGPMQKGEGCNLKGFMSVNKVAGNFHIAFGDSVVKDGRHIHQFIPSEAPFFNVSHTIQHVSFGDEYPGRVNPLDGKVKYVSSTVGTGLFQYFIKVIPTHYKGRAGEAIRTNRISVTERFKPLHKEGEARLTGDSHAHNDQTSVLPGVFFIYDLSPFNVEVSTVSVPFSHFLVKLCAIAGGVFSISRLLDNVFYYSGLFLGKGTGFLAGTPR</sequence>
<evidence type="ECO:0000256" key="4">
    <source>
        <dbReference type="ARBA" id="ARBA00022989"/>
    </source>
</evidence>
<dbReference type="InterPro" id="IPR045888">
    <property type="entry name" value="Erv"/>
</dbReference>
<dbReference type="Pfam" id="PF07970">
    <property type="entry name" value="COPIIcoated_ERV"/>
    <property type="match status" value="1"/>
</dbReference>
<evidence type="ECO:0000259" key="7">
    <source>
        <dbReference type="Pfam" id="PF07970"/>
    </source>
</evidence>
<evidence type="ECO:0000256" key="5">
    <source>
        <dbReference type="ARBA" id="ARBA00023136"/>
    </source>
</evidence>
<feature type="domain" description="Endoplasmic reticulum vesicle transporter N-terminal" evidence="8">
    <location>
        <begin position="34"/>
        <end position="125"/>
    </location>
</feature>
<comment type="subcellular location">
    <subcellularLocation>
        <location evidence="1">Membrane</location>
        <topology evidence="1">Multi-pass membrane protein</topology>
    </subcellularLocation>
</comment>
<dbReference type="PANTHER" id="PTHR10984:SF25">
    <property type="entry name" value="ENDOPLASMIC RETICULUM-GOLGI INTERMEDIATE COMPARTMENT PROTEIN 3"/>
    <property type="match status" value="1"/>
</dbReference>
<reference evidence="9" key="2">
    <citation type="journal article" date="2012" name="Nat. Commun.">
        <title>Draft genome sequence and genetic transformation of the oleaginous alga Nannochloropis gaditana.</title>
        <authorList>
            <person name="Radakovits R."/>
            <person name="Jinkerson R.E."/>
            <person name="Fuerstenberg S.I."/>
            <person name="Tae H."/>
            <person name="Settlage R.E."/>
            <person name="Boore J.L."/>
            <person name="Posewitz M.C."/>
        </authorList>
    </citation>
    <scope>NUCLEOTIDE SEQUENCE</scope>
    <source>
        <strain evidence="9">CCMP526</strain>
    </source>
</reference>